<dbReference type="Gene3D" id="3.90.380.10">
    <property type="entry name" value="Naphthalene 1,2-dioxygenase Alpha Subunit, Chain A, domain 1"/>
    <property type="match status" value="1"/>
</dbReference>
<evidence type="ECO:0000256" key="13">
    <source>
        <dbReference type="ARBA" id="ARBA00023136"/>
    </source>
</evidence>
<dbReference type="PANTHER" id="PTHR21266:SF32">
    <property type="entry name" value="CHOLESTEROL 7-DESATURASE NVD"/>
    <property type="match status" value="1"/>
</dbReference>
<dbReference type="SUPFAM" id="SSF55961">
    <property type="entry name" value="Bet v1-like"/>
    <property type="match status" value="1"/>
</dbReference>
<sequence length="701" mass="76892">MVSASSSITTSSMSVSLSFRHKCFHKSRRHHAPRSQHYLPCRRYASASASSSSFQTSSSSSSSSSGSWRTRVAITDADATLDTSVIGESPKVPYAFKKQWYPLVVLDMINPDLPHAVSLFGERLVVWKDGQGEWRVFEDRCPHRAAPLSEGRVEQDGTLMCAYHAWRFDGQGECVSIPQSADPETQKRIVGNPRACATARPSFVAQGLIWAWGEGGPDALMESMQVEASLVPEMEGTGPSGVAPGETDAETGEPVPWNGGAYRNSWQCRDLPYGWAAFFENAIDPAHAVVSHHAVVGDRYDDPAHFECVTQRKMAADTGFRCEVVPAVPPFNQPGDYDDARVWYDFRPPCNLMIDWRHKEGSRLLTAHYAVPTKPGWIRHIVATVAQRGGGDDVLSHRWWKLNLFTLTSPAWMTHVVGPTFLHQDMVLLHQQEKIVLSGGKFRDGVEIAPLNPDEAAEAPLPQMWKDLVYSPYPPDKMDIMFYQWVEKHGPLPYPPSMPFPAIEMDKAKLFDTRSVHTDYCTHCQGAERNMKLGATVSTVLSAACAIVALSIGSSSLYAHMSTVGASSGVSVVDDIAGTVGAIPGIVWSSAYNAVTFGSLAYGLRIFLTLFETYEYSHAEDNIVVEGMASIGLAKDGPSLYINAVDAFLFGPGSGKRISDSMEKEGARWEDSEEGQVAASGVTAYERMKHSGATNAWRLKK</sequence>
<keyword evidence="6" id="KW-0001">2Fe-2S</keyword>
<evidence type="ECO:0000256" key="2">
    <source>
        <dbReference type="ARBA" id="ARBA00004370"/>
    </source>
</evidence>
<gene>
    <name evidence="15" type="ORF">PPROV_000371000</name>
</gene>
<evidence type="ECO:0000256" key="6">
    <source>
        <dbReference type="ARBA" id="ARBA00022714"/>
    </source>
</evidence>
<dbReference type="InterPro" id="IPR036922">
    <property type="entry name" value="Rieske_2Fe-2S_sf"/>
</dbReference>
<keyword evidence="13" id="KW-0472">Membrane</keyword>
<dbReference type="Pfam" id="PF00355">
    <property type="entry name" value="Rieske"/>
    <property type="match status" value="1"/>
</dbReference>
<keyword evidence="5" id="KW-0812">Transmembrane</keyword>
<dbReference type="GO" id="GO:0009507">
    <property type="term" value="C:chloroplast"/>
    <property type="evidence" value="ECO:0007669"/>
    <property type="project" value="UniProtKB-SubCell"/>
</dbReference>
<dbReference type="Proteomes" id="UP000660262">
    <property type="component" value="Unassembled WGS sequence"/>
</dbReference>
<evidence type="ECO:0000313" key="15">
    <source>
        <dbReference type="EMBL" id="GHP04958.1"/>
    </source>
</evidence>
<evidence type="ECO:0000259" key="14">
    <source>
        <dbReference type="PROSITE" id="PS51296"/>
    </source>
</evidence>
<evidence type="ECO:0000256" key="5">
    <source>
        <dbReference type="ARBA" id="ARBA00022692"/>
    </source>
</evidence>
<evidence type="ECO:0000256" key="4">
    <source>
        <dbReference type="ARBA" id="ARBA00022640"/>
    </source>
</evidence>
<dbReference type="InterPro" id="IPR017941">
    <property type="entry name" value="Rieske_2Fe-2S"/>
</dbReference>
<keyword evidence="4" id="KW-0934">Plastid</keyword>
<keyword evidence="3" id="KW-0150">Chloroplast</keyword>
<evidence type="ECO:0000256" key="12">
    <source>
        <dbReference type="ARBA" id="ARBA00023014"/>
    </source>
</evidence>
<dbReference type="PROSITE" id="PS00570">
    <property type="entry name" value="RING_HYDROXYL_ALPHA"/>
    <property type="match status" value="1"/>
</dbReference>
<dbReference type="GO" id="GO:0051537">
    <property type="term" value="F:2 iron, 2 sulfur cluster binding"/>
    <property type="evidence" value="ECO:0007669"/>
    <property type="project" value="UniProtKB-KW"/>
</dbReference>
<organism evidence="15 16">
    <name type="scientific">Pycnococcus provasolii</name>
    <dbReference type="NCBI Taxonomy" id="41880"/>
    <lineage>
        <taxon>Eukaryota</taxon>
        <taxon>Viridiplantae</taxon>
        <taxon>Chlorophyta</taxon>
        <taxon>Pseudoscourfieldiophyceae</taxon>
        <taxon>Pseudoscourfieldiales</taxon>
        <taxon>Pycnococcaceae</taxon>
        <taxon>Pycnococcus</taxon>
    </lineage>
</organism>
<reference evidence="15" key="1">
    <citation type="submission" date="2020-10" db="EMBL/GenBank/DDBJ databases">
        <title>Unveiling of a novel bifunctional photoreceptor, Dualchrome1, isolated from a cosmopolitan green alga.</title>
        <authorList>
            <person name="Suzuki S."/>
            <person name="Kawachi M."/>
        </authorList>
    </citation>
    <scope>NUCLEOTIDE SEQUENCE</scope>
    <source>
        <strain evidence="15">NIES 2893</strain>
    </source>
</reference>
<dbReference type="Gene3D" id="2.102.10.10">
    <property type="entry name" value="Rieske [2Fe-2S] iron-sulphur domain"/>
    <property type="match status" value="1"/>
</dbReference>
<keyword evidence="7" id="KW-0479">Metal-binding</keyword>
<dbReference type="GO" id="GO:0005506">
    <property type="term" value="F:iron ion binding"/>
    <property type="evidence" value="ECO:0007669"/>
    <property type="project" value="InterPro"/>
</dbReference>
<dbReference type="EMBL" id="BNJQ01000009">
    <property type="protein sequence ID" value="GHP04958.1"/>
    <property type="molecule type" value="Genomic_DNA"/>
</dbReference>
<dbReference type="OrthoDB" id="426882at2759"/>
<dbReference type="AlphaFoldDB" id="A0A830HDY7"/>
<keyword evidence="11" id="KW-0408">Iron</keyword>
<evidence type="ECO:0000313" key="16">
    <source>
        <dbReference type="Proteomes" id="UP000660262"/>
    </source>
</evidence>
<dbReference type="InterPro" id="IPR015881">
    <property type="entry name" value="ARHD_Rieske_2Fe_2S"/>
</dbReference>
<evidence type="ECO:0000256" key="9">
    <source>
        <dbReference type="ARBA" id="ARBA00022989"/>
    </source>
</evidence>
<accession>A0A830HDY7</accession>
<evidence type="ECO:0000256" key="10">
    <source>
        <dbReference type="ARBA" id="ARBA00023002"/>
    </source>
</evidence>
<comment type="subcellular location">
    <subcellularLocation>
        <location evidence="2">Membrane</location>
    </subcellularLocation>
    <subcellularLocation>
        <location evidence="1">Plastid</location>
        <location evidence="1">Chloroplast</location>
    </subcellularLocation>
</comment>
<dbReference type="InterPro" id="IPR013626">
    <property type="entry name" value="PaO"/>
</dbReference>
<protein>
    <recommendedName>
        <fullName evidence="14">Rieske domain-containing protein</fullName>
    </recommendedName>
</protein>
<name>A0A830HDY7_9CHLO</name>
<dbReference type="GO" id="GO:0016020">
    <property type="term" value="C:membrane"/>
    <property type="evidence" value="ECO:0007669"/>
    <property type="project" value="UniProtKB-SubCell"/>
</dbReference>
<feature type="domain" description="Rieske" evidence="14">
    <location>
        <begin position="100"/>
        <end position="211"/>
    </location>
</feature>
<evidence type="ECO:0000256" key="7">
    <source>
        <dbReference type="ARBA" id="ARBA00022723"/>
    </source>
</evidence>
<comment type="caution">
    <text evidence="15">The sequence shown here is derived from an EMBL/GenBank/DDBJ whole genome shotgun (WGS) entry which is preliminary data.</text>
</comment>
<dbReference type="Pfam" id="PF08417">
    <property type="entry name" value="PaO"/>
    <property type="match status" value="1"/>
</dbReference>
<dbReference type="PROSITE" id="PS51296">
    <property type="entry name" value="RIESKE"/>
    <property type="match status" value="1"/>
</dbReference>
<evidence type="ECO:0000256" key="3">
    <source>
        <dbReference type="ARBA" id="ARBA00022528"/>
    </source>
</evidence>
<evidence type="ECO:0000256" key="1">
    <source>
        <dbReference type="ARBA" id="ARBA00004229"/>
    </source>
</evidence>
<keyword evidence="9" id="KW-1133">Transmembrane helix</keyword>
<proteinExistence type="predicted"/>
<keyword evidence="8" id="KW-0809">Transit peptide</keyword>
<dbReference type="SUPFAM" id="SSF50022">
    <property type="entry name" value="ISP domain"/>
    <property type="match status" value="1"/>
</dbReference>
<keyword evidence="10" id="KW-0560">Oxidoreductase</keyword>
<evidence type="ECO:0000256" key="8">
    <source>
        <dbReference type="ARBA" id="ARBA00022946"/>
    </source>
</evidence>
<dbReference type="PANTHER" id="PTHR21266">
    <property type="entry name" value="IRON-SULFUR DOMAIN CONTAINING PROTEIN"/>
    <property type="match status" value="1"/>
</dbReference>
<dbReference type="InterPro" id="IPR050584">
    <property type="entry name" value="Cholesterol_7-desaturase"/>
</dbReference>
<dbReference type="GO" id="GO:0010277">
    <property type="term" value="F:chlorophyllide a oxygenase activity"/>
    <property type="evidence" value="ECO:0007669"/>
    <property type="project" value="InterPro"/>
</dbReference>
<evidence type="ECO:0000256" key="11">
    <source>
        <dbReference type="ARBA" id="ARBA00023004"/>
    </source>
</evidence>
<keyword evidence="12" id="KW-0411">Iron-sulfur</keyword>
<keyword evidence="16" id="KW-1185">Reference proteome</keyword>